<reference evidence="1" key="1">
    <citation type="journal article" date="2019" name="bioRxiv">
        <title>The Genome of the Zebra Mussel, Dreissena polymorpha: A Resource for Invasive Species Research.</title>
        <authorList>
            <person name="McCartney M.A."/>
            <person name="Auch B."/>
            <person name="Kono T."/>
            <person name="Mallez S."/>
            <person name="Zhang Y."/>
            <person name="Obille A."/>
            <person name="Becker A."/>
            <person name="Abrahante J.E."/>
            <person name="Garbe J."/>
            <person name="Badalamenti J.P."/>
            <person name="Herman A."/>
            <person name="Mangelson H."/>
            <person name="Liachko I."/>
            <person name="Sullivan S."/>
            <person name="Sone E.D."/>
            <person name="Koren S."/>
            <person name="Silverstein K.A.T."/>
            <person name="Beckman K.B."/>
            <person name="Gohl D.M."/>
        </authorList>
    </citation>
    <scope>NUCLEOTIDE SEQUENCE</scope>
    <source>
        <strain evidence="1">Duluth1</strain>
        <tissue evidence="1">Whole animal</tissue>
    </source>
</reference>
<organism evidence="1 2">
    <name type="scientific">Dreissena polymorpha</name>
    <name type="common">Zebra mussel</name>
    <name type="synonym">Mytilus polymorpha</name>
    <dbReference type="NCBI Taxonomy" id="45954"/>
    <lineage>
        <taxon>Eukaryota</taxon>
        <taxon>Metazoa</taxon>
        <taxon>Spiralia</taxon>
        <taxon>Lophotrochozoa</taxon>
        <taxon>Mollusca</taxon>
        <taxon>Bivalvia</taxon>
        <taxon>Autobranchia</taxon>
        <taxon>Heteroconchia</taxon>
        <taxon>Euheterodonta</taxon>
        <taxon>Imparidentia</taxon>
        <taxon>Neoheterodontei</taxon>
        <taxon>Myida</taxon>
        <taxon>Dreissenoidea</taxon>
        <taxon>Dreissenidae</taxon>
        <taxon>Dreissena</taxon>
    </lineage>
</organism>
<reference evidence="1" key="2">
    <citation type="submission" date="2020-11" db="EMBL/GenBank/DDBJ databases">
        <authorList>
            <person name="McCartney M.A."/>
            <person name="Auch B."/>
            <person name="Kono T."/>
            <person name="Mallez S."/>
            <person name="Becker A."/>
            <person name="Gohl D.M."/>
            <person name="Silverstein K.A.T."/>
            <person name="Koren S."/>
            <person name="Bechman K.B."/>
            <person name="Herman A."/>
            <person name="Abrahante J.E."/>
            <person name="Garbe J."/>
        </authorList>
    </citation>
    <scope>NUCLEOTIDE SEQUENCE</scope>
    <source>
        <strain evidence="1">Duluth1</strain>
        <tissue evidence="1">Whole animal</tissue>
    </source>
</reference>
<gene>
    <name evidence="1" type="ORF">DPMN_068282</name>
</gene>
<dbReference type="AlphaFoldDB" id="A0A9D3YXC8"/>
<accession>A0A9D3YXC8</accession>
<keyword evidence="2" id="KW-1185">Reference proteome</keyword>
<name>A0A9D3YXC8_DREPO</name>
<protein>
    <submittedName>
        <fullName evidence="1">Uncharacterized protein</fullName>
    </submittedName>
</protein>
<dbReference type="Proteomes" id="UP000828390">
    <property type="component" value="Unassembled WGS sequence"/>
</dbReference>
<dbReference type="EMBL" id="JAIWYP010000014">
    <property type="protein sequence ID" value="KAH3708823.1"/>
    <property type="molecule type" value="Genomic_DNA"/>
</dbReference>
<comment type="caution">
    <text evidence="1">The sequence shown here is derived from an EMBL/GenBank/DDBJ whole genome shotgun (WGS) entry which is preliminary data.</text>
</comment>
<evidence type="ECO:0000313" key="1">
    <source>
        <dbReference type="EMBL" id="KAH3708823.1"/>
    </source>
</evidence>
<sequence>MMRFRRTPPRFQLDIWNVHAATVSGEARTNNLCEAWNNAFQVLVGHQHPSLWTVVDCFMKDAAMVETEVYRVRNGEPSIKPKKKSTERYQRRLKTLCEQVASGEKSVSQFLNVVGGLVRLK</sequence>
<evidence type="ECO:0000313" key="2">
    <source>
        <dbReference type="Proteomes" id="UP000828390"/>
    </source>
</evidence>
<proteinExistence type="predicted"/>